<dbReference type="SUPFAM" id="SSF48013">
    <property type="entry name" value="NusB-like"/>
    <property type="match status" value="1"/>
</dbReference>
<dbReference type="Gene3D" id="3.30.70.1170">
    <property type="entry name" value="Sun protein, domain 3"/>
    <property type="match status" value="1"/>
</dbReference>
<keyword evidence="9 13" id="KW-0694">RNA-binding</keyword>
<protein>
    <recommendedName>
        <fullName evidence="3">16S rRNA (cytosine(967)-C(5))-methyltransferase</fullName>
        <ecNumber evidence="3">2.1.1.176</ecNumber>
    </recommendedName>
    <alternativeName>
        <fullName evidence="10">16S rRNA m5C967 methyltransferase</fullName>
    </alternativeName>
    <alternativeName>
        <fullName evidence="11">rRNA (cytosine-C(5)-)-methyltransferase RsmB</fullName>
    </alternativeName>
</protein>
<comment type="similarity">
    <text evidence="13">Belongs to the class I-like SAM-binding methyltransferase superfamily. RsmB/NOP family.</text>
</comment>
<evidence type="ECO:0000256" key="2">
    <source>
        <dbReference type="ARBA" id="ARBA00004496"/>
    </source>
</evidence>
<dbReference type="Pfam" id="PF01029">
    <property type="entry name" value="NusB"/>
    <property type="match status" value="1"/>
</dbReference>
<feature type="binding site" evidence="13">
    <location>
        <position position="335"/>
    </location>
    <ligand>
        <name>S-adenosyl-L-methionine</name>
        <dbReference type="ChEBI" id="CHEBI:59789"/>
    </ligand>
</feature>
<dbReference type="InterPro" id="IPR054728">
    <property type="entry name" value="RsmB-like_ferredoxin"/>
</dbReference>
<dbReference type="InterPro" id="IPR029063">
    <property type="entry name" value="SAM-dependent_MTases_sf"/>
</dbReference>
<organism evidence="15 16">
    <name type="scientific">Marininema mesophilum</name>
    <dbReference type="NCBI Taxonomy" id="1048340"/>
    <lineage>
        <taxon>Bacteria</taxon>
        <taxon>Bacillati</taxon>
        <taxon>Bacillota</taxon>
        <taxon>Bacilli</taxon>
        <taxon>Bacillales</taxon>
        <taxon>Thermoactinomycetaceae</taxon>
        <taxon>Marininema</taxon>
    </lineage>
</organism>
<dbReference type="RefSeq" id="WP_091734619.1">
    <property type="nucleotide sequence ID" value="NZ_FNNQ01000001.1"/>
</dbReference>
<dbReference type="NCBIfam" id="TIGR00563">
    <property type="entry name" value="rsmB"/>
    <property type="match status" value="1"/>
</dbReference>
<keyword evidence="7 13" id="KW-0808">Transferase</keyword>
<evidence type="ECO:0000256" key="9">
    <source>
        <dbReference type="ARBA" id="ARBA00022884"/>
    </source>
</evidence>
<keyword evidence="5" id="KW-0698">rRNA processing</keyword>
<dbReference type="NCBIfam" id="NF011494">
    <property type="entry name" value="PRK14902.1"/>
    <property type="match status" value="1"/>
</dbReference>
<dbReference type="InterPro" id="IPR049560">
    <property type="entry name" value="MeTrfase_RsmB-F_NOP2_cat"/>
</dbReference>
<feature type="domain" description="SAM-dependent MTase RsmB/NOP-type" evidence="14">
    <location>
        <begin position="174"/>
        <end position="454"/>
    </location>
</feature>
<comment type="function">
    <text evidence="1">Specifically methylates the cytosine at position 967 (m5C967) of 16S rRNA.</text>
</comment>
<feature type="active site" description="Nucleophile" evidence="13">
    <location>
        <position position="388"/>
    </location>
</feature>
<dbReference type="InterPro" id="IPR023267">
    <property type="entry name" value="RCMT"/>
</dbReference>
<dbReference type="InterPro" id="IPR048019">
    <property type="entry name" value="RsmB-like_N"/>
</dbReference>
<evidence type="ECO:0000256" key="13">
    <source>
        <dbReference type="PROSITE-ProRule" id="PRU01023"/>
    </source>
</evidence>
<dbReference type="InterPro" id="IPR006027">
    <property type="entry name" value="NusB_RsmB_TIM44"/>
</dbReference>
<accession>A0A1H2Q4U5</accession>
<dbReference type="PRINTS" id="PR02008">
    <property type="entry name" value="RCMTFAMILY"/>
</dbReference>
<evidence type="ECO:0000259" key="14">
    <source>
        <dbReference type="PROSITE" id="PS51686"/>
    </source>
</evidence>
<keyword evidence="6 13" id="KW-0489">Methyltransferase</keyword>
<keyword evidence="8 13" id="KW-0949">S-adenosyl-L-methionine</keyword>
<keyword evidence="4" id="KW-0963">Cytoplasm</keyword>
<dbReference type="PROSITE" id="PS51686">
    <property type="entry name" value="SAM_MT_RSMB_NOP"/>
    <property type="match status" value="1"/>
</dbReference>
<keyword evidence="16" id="KW-1185">Reference proteome</keyword>
<evidence type="ECO:0000256" key="8">
    <source>
        <dbReference type="ARBA" id="ARBA00022691"/>
    </source>
</evidence>
<dbReference type="Gene3D" id="3.40.50.150">
    <property type="entry name" value="Vaccinia Virus protein VP39"/>
    <property type="match status" value="1"/>
</dbReference>
<dbReference type="AlphaFoldDB" id="A0A1H2Q4U5"/>
<reference evidence="15 16" key="1">
    <citation type="submission" date="2016-10" db="EMBL/GenBank/DDBJ databases">
        <authorList>
            <person name="de Groot N.N."/>
        </authorList>
    </citation>
    <scope>NUCLEOTIDE SEQUENCE [LARGE SCALE GENOMIC DNA]</scope>
    <source>
        <strain evidence="15 16">DSM 45610</strain>
    </source>
</reference>
<dbReference type="Proteomes" id="UP000198534">
    <property type="component" value="Unassembled WGS sequence"/>
</dbReference>
<evidence type="ECO:0000256" key="11">
    <source>
        <dbReference type="ARBA" id="ARBA00031088"/>
    </source>
</evidence>
<dbReference type="FunFam" id="1.10.940.10:FF:000006">
    <property type="entry name" value="16S rRNA (Cytosine(967)-C(5))-methyltransferase RsmB"/>
    <property type="match status" value="1"/>
</dbReference>
<dbReference type="GO" id="GO:0008649">
    <property type="term" value="F:rRNA methyltransferase activity"/>
    <property type="evidence" value="ECO:0007669"/>
    <property type="project" value="InterPro"/>
</dbReference>
<dbReference type="CDD" id="cd02440">
    <property type="entry name" value="AdoMet_MTases"/>
    <property type="match status" value="1"/>
</dbReference>
<dbReference type="Gene3D" id="1.10.940.10">
    <property type="entry name" value="NusB-like"/>
    <property type="match status" value="1"/>
</dbReference>
<dbReference type="OrthoDB" id="9810297at2"/>
<sequence length="457" mass="51134">MGQLESARDVALDILIATEERGAYINLLLNDRLKKSSLNDTRDRGLVTELVYGTTQRRNTLDWILNALVKKGVHSLEMWVRQLLRMGLYQLRYLDRIPSRAAVHETVNQAKNRGHKGISGLVNGVMRGYLRRRSEWNLPDLPQDIGQLALLYSHPEWMVRRWVESYGRETATAILTANNEPPAITLRTNPLKTDRQALIHYLQEAYPEAKIAPSEIATQGIVFQGGGNPALHARYQEGWYSIQDESSMLVAEVVGPAPGQRGLDGCAAPGGKTTHLAEQMGNEGELLSCDIHGHKVALIRANVNRLGLTMVKTRQEDLRTLPEKVDGLFDFVLLDAPCSGLGVIRRKPDIKWSKEATEIEDLVGLQAELLDAAASLVAPEGVLVYSTCTIEPRENEEQVAAFLARNDTFQLDERIEEKLLPKVKSKALLREGSIQILPHHFRSDGFFISRMVKRAET</sequence>
<dbReference type="GO" id="GO:0003723">
    <property type="term" value="F:RNA binding"/>
    <property type="evidence" value="ECO:0007669"/>
    <property type="project" value="UniProtKB-UniRule"/>
</dbReference>
<comment type="subcellular location">
    <subcellularLocation>
        <location evidence="2">Cytoplasm</location>
    </subcellularLocation>
</comment>
<dbReference type="EC" id="2.1.1.176" evidence="3"/>
<dbReference type="GO" id="GO:0005737">
    <property type="term" value="C:cytoplasm"/>
    <property type="evidence" value="ECO:0007669"/>
    <property type="project" value="UniProtKB-SubCell"/>
</dbReference>
<feature type="binding site" evidence="13">
    <location>
        <begin position="266"/>
        <end position="272"/>
    </location>
    <ligand>
        <name>S-adenosyl-L-methionine</name>
        <dbReference type="ChEBI" id="CHEBI:59789"/>
    </ligand>
</feature>
<evidence type="ECO:0000256" key="6">
    <source>
        <dbReference type="ARBA" id="ARBA00022603"/>
    </source>
</evidence>
<evidence type="ECO:0000256" key="1">
    <source>
        <dbReference type="ARBA" id="ARBA00002724"/>
    </source>
</evidence>
<dbReference type="FunFam" id="3.40.50.150:FF:000022">
    <property type="entry name" value="Ribosomal RNA small subunit methyltransferase B"/>
    <property type="match status" value="1"/>
</dbReference>
<dbReference type="PANTHER" id="PTHR22807:SF53">
    <property type="entry name" value="RIBOSOMAL RNA SMALL SUBUNIT METHYLTRANSFERASE B-RELATED"/>
    <property type="match status" value="1"/>
</dbReference>
<name>A0A1H2Q4U5_9BACL</name>
<dbReference type="SUPFAM" id="SSF53335">
    <property type="entry name" value="S-adenosyl-L-methionine-dependent methyltransferases"/>
    <property type="match status" value="1"/>
</dbReference>
<dbReference type="STRING" id="1048340.SAMN05444487_101106"/>
<evidence type="ECO:0000313" key="15">
    <source>
        <dbReference type="EMBL" id="SDW02197.1"/>
    </source>
</evidence>
<dbReference type="InterPro" id="IPR035926">
    <property type="entry name" value="NusB-like_sf"/>
</dbReference>
<evidence type="ECO:0000256" key="4">
    <source>
        <dbReference type="ARBA" id="ARBA00022490"/>
    </source>
</evidence>
<dbReference type="Pfam" id="PF22458">
    <property type="entry name" value="RsmF-B_ferredox"/>
    <property type="match status" value="1"/>
</dbReference>
<feature type="binding site" evidence="13">
    <location>
        <position position="290"/>
    </location>
    <ligand>
        <name>S-adenosyl-L-methionine</name>
        <dbReference type="ChEBI" id="CHEBI:59789"/>
    </ligand>
</feature>
<feature type="binding site" evidence="13">
    <location>
        <position position="317"/>
    </location>
    <ligand>
        <name>S-adenosyl-L-methionine</name>
        <dbReference type="ChEBI" id="CHEBI:59789"/>
    </ligand>
</feature>
<evidence type="ECO:0000256" key="12">
    <source>
        <dbReference type="ARBA" id="ARBA00047283"/>
    </source>
</evidence>
<evidence type="ECO:0000256" key="10">
    <source>
        <dbReference type="ARBA" id="ARBA00030399"/>
    </source>
</evidence>
<evidence type="ECO:0000313" key="16">
    <source>
        <dbReference type="Proteomes" id="UP000198534"/>
    </source>
</evidence>
<dbReference type="InterPro" id="IPR001678">
    <property type="entry name" value="MeTrfase_RsmB-F_NOP2_dom"/>
</dbReference>
<evidence type="ECO:0000256" key="5">
    <source>
        <dbReference type="ARBA" id="ARBA00022552"/>
    </source>
</evidence>
<comment type="catalytic activity">
    <reaction evidence="12">
        <text>cytidine(967) in 16S rRNA + S-adenosyl-L-methionine = 5-methylcytidine(967) in 16S rRNA + S-adenosyl-L-homocysteine + H(+)</text>
        <dbReference type="Rhea" id="RHEA:42748"/>
        <dbReference type="Rhea" id="RHEA-COMP:10219"/>
        <dbReference type="Rhea" id="RHEA-COMP:10220"/>
        <dbReference type="ChEBI" id="CHEBI:15378"/>
        <dbReference type="ChEBI" id="CHEBI:57856"/>
        <dbReference type="ChEBI" id="CHEBI:59789"/>
        <dbReference type="ChEBI" id="CHEBI:74483"/>
        <dbReference type="ChEBI" id="CHEBI:82748"/>
        <dbReference type="EC" id="2.1.1.176"/>
    </reaction>
</comment>
<evidence type="ECO:0000256" key="3">
    <source>
        <dbReference type="ARBA" id="ARBA00012140"/>
    </source>
</evidence>
<proteinExistence type="inferred from homology"/>
<dbReference type="GO" id="GO:0006355">
    <property type="term" value="P:regulation of DNA-templated transcription"/>
    <property type="evidence" value="ECO:0007669"/>
    <property type="project" value="InterPro"/>
</dbReference>
<gene>
    <name evidence="15" type="ORF">SAMN05444487_101106</name>
</gene>
<dbReference type="EMBL" id="FNNQ01000001">
    <property type="protein sequence ID" value="SDW02197.1"/>
    <property type="molecule type" value="Genomic_DNA"/>
</dbReference>
<dbReference type="CDD" id="cd00620">
    <property type="entry name" value="Methyltransferase_Sun"/>
    <property type="match status" value="1"/>
</dbReference>
<dbReference type="Pfam" id="PF01189">
    <property type="entry name" value="Methyltr_RsmB-F"/>
    <property type="match status" value="1"/>
</dbReference>
<dbReference type="InterPro" id="IPR004573">
    <property type="entry name" value="rRNA_ssu_MeTfrase_B"/>
</dbReference>
<evidence type="ECO:0000256" key="7">
    <source>
        <dbReference type="ARBA" id="ARBA00022679"/>
    </source>
</evidence>
<dbReference type="PANTHER" id="PTHR22807">
    <property type="entry name" value="NOP2 YEAST -RELATED NOL1/NOP2/FMU SUN DOMAIN-CONTAINING"/>
    <property type="match status" value="1"/>
</dbReference>